<dbReference type="InterPro" id="IPR039426">
    <property type="entry name" value="TonB-dep_rcpt-like"/>
</dbReference>
<evidence type="ECO:0000256" key="1">
    <source>
        <dbReference type="ARBA" id="ARBA00004571"/>
    </source>
</evidence>
<protein>
    <submittedName>
        <fullName evidence="10">SusC/RagA family TonB-linked outer membrane protein</fullName>
    </submittedName>
</protein>
<dbReference type="Gene3D" id="2.170.130.10">
    <property type="entry name" value="TonB-dependent receptor, plug domain"/>
    <property type="match status" value="1"/>
</dbReference>
<dbReference type="EMBL" id="JAICCF010000001">
    <property type="protein sequence ID" value="MBW8684050.1"/>
    <property type="molecule type" value="Genomic_DNA"/>
</dbReference>
<keyword evidence="6 7" id="KW-0998">Cell outer membrane</keyword>
<feature type="signal peptide" evidence="8">
    <location>
        <begin position="1"/>
        <end position="20"/>
    </location>
</feature>
<proteinExistence type="inferred from homology"/>
<dbReference type="NCBIfam" id="TIGR04057">
    <property type="entry name" value="SusC_RagA_signa"/>
    <property type="match status" value="1"/>
</dbReference>
<evidence type="ECO:0000256" key="3">
    <source>
        <dbReference type="ARBA" id="ARBA00022452"/>
    </source>
</evidence>
<dbReference type="Gene3D" id="2.60.40.1120">
    <property type="entry name" value="Carboxypeptidase-like, regulatory domain"/>
    <property type="match status" value="1"/>
</dbReference>
<keyword evidence="11" id="KW-1185">Reference proteome</keyword>
<evidence type="ECO:0000256" key="2">
    <source>
        <dbReference type="ARBA" id="ARBA00022448"/>
    </source>
</evidence>
<keyword evidence="8" id="KW-0732">Signal</keyword>
<evidence type="ECO:0000313" key="11">
    <source>
        <dbReference type="Proteomes" id="UP000812961"/>
    </source>
</evidence>
<evidence type="ECO:0000313" key="10">
    <source>
        <dbReference type="EMBL" id="MBW8684050.1"/>
    </source>
</evidence>
<dbReference type="InterPro" id="IPR037066">
    <property type="entry name" value="Plug_dom_sf"/>
</dbReference>
<keyword evidence="2 7" id="KW-0813">Transport</keyword>
<accession>A0ABS7GA78</accession>
<comment type="caution">
    <text evidence="10">The sequence shown here is derived from an EMBL/GenBank/DDBJ whole genome shotgun (WGS) entry which is preliminary data.</text>
</comment>
<dbReference type="InterPro" id="IPR023997">
    <property type="entry name" value="TonB-dep_OMP_SusC/RagA_CS"/>
</dbReference>
<evidence type="ECO:0000256" key="8">
    <source>
        <dbReference type="SAM" id="SignalP"/>
    </source>
</evidence>
<feature type="chain" id="PRO_5046072459" evidence="8">
    <location>
        <begin position="21"/>
        <end position="1039"/>
    </location>
</feature>
<dbReference type="InterPro" id="IPR012910">
    <property type="entry name" value="Plug_dom"/>
</dbReference>
<comment type="similarity">
    <text evidence="7">Belongs to the TonB-dependent receptor family.</text>
</comment>
<name>A0ABS7GA78_9BACT</name>
<dbReference type="Pfam" id="PF13715">
    <property type="entry name" value="CarbopepD_reg_2"/>
    <property type="match status" value="1"/>
</dbReference>
<keyword evidence="4 7" id="KW-0812">Transmembrane</keyword>
<dbReference type="Gene3D" id="2.40.170.20">
    <property type="entry name" value="TonB-dependent receptor, beta-barrel domain"/>
    <property type="match status" value="1"/>
</dbReference>
<sequence>MKRLLIFLSLFLCVCINVSAQDKQAVSGTIRDADGSPLPGITILEKGTKNGALTDAAGSFRLQVDPKAVLVVSGIGFISQEVAVNGVSTLNVSLVVDNKNLGEVVVTALGIKREKKSLGYALQEVSGEKLVAARESNLANALTGKVAGLQVLRSSNGPAGSTKITLRGNNSFREGGNQPLIVVDGIPLDNFTGASNNDYWNPSKDMGNGLADVNPDDIESMSVLKGPAASALYGSRAGNGVILITTKTGRKQKGLGITYTSQVGFSDIFAQPNRQNTFAQGKENIFNPEETVNWGPAIEGQTVTDWQGKETQLRTYDNVNNYFNRGFNFKNTISFQQQVSEGTSIYTSITHLTDKGIIPGANLNRTNLTARAVSRFGASKRWTTDTKIQYINSRANNRPQNGDNSGNVFRTIYMLPVNMDIRDFSVARRDNGKMLWYGNGNAINPYWARQYDLNEDVRDRFLMTGALKYDFTSWLNAELKAGADMYGTNIEAKRYAGSPSPVNGSYSHGKETFSELNYSALVTARKDNVIGKLGGALTVGGNLMRQKRDKLDASVGELQIPDFFFLNNGRSAPSITPFLSEKRINSVYGSIGLNWDAYWFVDVTMRNDWSSALSKANQSYFYPSVSSSLVVTEMISHLGGSLPSWLSYGKLRASYAMAGNDLDPYSLYNTYEVTKDPNGNTVVKRKPVLYDPNVRSELIKSTEMGAEARFFNNRLSVDFAWYKSNATRQLIDLPMDPLSGYTKRKINAGNIQNTGIELMLNARALDNPKGLSWDVTVNYSNNKNTIEELTPGISTYPLGGFDDVQVLAKTHQKYGDIWGTAFQRVEDPNSPAFGKMIVSASGFPLATPDKRYLGNQQPVGMLGVTNTFYYKAFSLGFQVDARIGGKMFSGTHSALQRNGMAAETVVNGKRDEFVVDGVVYNEQTKTYDQNTVAVRPEQYWSLAINGTNVGIVEANLYDATNVRLRNLNLNYNLPGKLLSRTPVQRASIGFTCTNVWMISSHMKGLDPEAVYATYTNATGFEAGSAPTSRSFLFNLTVGF</sequence>
<dbReference type="Pfam" id="PF07715">
    <property type="entry name" value="Plug"/>
    <property type="match status" value="1"/>
</dbReference>
<evidence type="ECO:0000256" key="6">
    <source>
        <dbReference type="ARBA" id="ARBA00023237"/>
    </source>
</evidence>
<dbReference type="InterPro" id="IPR036942">
    <property type="entry name" value="Beta-barrel_TonB_sf"/>
</dbReference>
<dbReference type="SUPFAM" id="SSF56935">
    <property type="entry name" value="Porins"/>
    <property type="match status" value="1"/>
</dbReference>
<evidence type="ECO:0000256" key="7">
    <source>
        <dbReference type="PROSITE-ProRule" id="PRU01360"/>
    </source>
</evidence>
<reference evidence="10 11" key="1">
    <citation type="submission" date="2021-08" db="EMBL/GenBank/DDBJ databases">
        <title>The genome sequence of Chitinophaga sp. B61.</title>
        <authorList>
            <person name="Zhang X."/>
        </authorList>
    </citation>
    <scope>NUCLEOTIDE SEQUENCE [LARGE SCALE GENOMIC DNA]</scope>
    <source>
        <strain evidence="10 11">B61</strain>
    </source>
</reference>
<gene>
    <name evidence="10" type="ORF">K1Y79_06850</name>
</gene>
<dbReference type="NCBIfam" id="TIGR04056">
    <property type="entry name" value="OMP_RagA_SusC"/>
    <property type="match status" value="1"/>
</dbReference>
<evidence type="ECO:0000256" key="5">
    <source>
        <dbReference type="ARBA" id="ARBA00023136"/>
    </source>
</evidence>
<dbReference type="PROSITE" id="PS52016">
    <property type="entry name" value="TONB_DEPENDENT_REC_3"/>
    <property type="match status" value="1"/>
</dbReference>
<keyword evidence="3 7" id="KW-1134">Transmembrane beta strand</keyword>
<evidence type="ECO:0000256" key="4">
    <source>
        <dbReference type="ARBA" id="ARBA00022692"/>
    </source>
</evidence>
<organism evidence="10 11">
    <name type="scientific">Chitinophaga rhizophila</name>
    <dbReference type="NCBI Taxonomy" id="2866212"/>
    <lineage>
        <taxon>Bacteria</taxon>
        <taxon>Pseudomonadati</taxon>
        <taxon>Bacteroidota</taxon>
        <taxon>Chitinophagia</taxon>
        <taxon>Chitinophagales</taxon>
        <taxon>Chitinophagaceae</taxon>
        <taxon>Chitinophaga</taxon>
    </lineage>
</organism>
<dbReference type="SUPFAM" id="SSF49464">
    <property type="entry name" value="Carboxypeptidase regulatory domain-like"/>
    <property type="match status" value="1"/>
</dbReference>
<dbReference type="RefSeq" id="WP_220249249.1">
    <property type="nucleotide sequence ID" value="NZ_JAICCF010000001.1"/>
</dbReference>
<feature type="domain" description="TonB-dependent receptor plug" evidence="9">
    <location>
        <begin position="116"/>
        <end position="241"/>
    </location>
</feature>
<keyword evidence="5 7" id="KW-0472">Membrane</keyword>
<comment type="subcellular location">
    <subcellularLocation>
        <location evidence="1 7">Cell outer membrane</location>
        <topology evidence="1 7">Multi-pass membrane protein</topology>
    </subcellularLocation>
</comment>
<dbReference type="InterPro" id="IPR023996">
    <property type="entry name" value="TonB-dep_OMP_SusC/RagA"/>
</dbReference>
<evidence type="ECO:0000259" key="9">
    <source>
        <dbReference type="Pfam" id="PF07715"/>
    </source>
</evidence>
<dbReference type="Proteomes" id="UP000812961">
    <property type="component" value="Unassembled WGS sequence"/>
</dbReference>
<dbReference type="InterPro" id="IPR008969">
    <property type="entry name" value="CarboxyPept-like_regulatory"/>
</dbReference>